<dbReference type="PANTHER" id="PTHR32322:SF2">
    <property type="entry name" value="EAMA DOMAIN-CONTAINING PROTEIN"/>
    <property type="match status" value="1"/>
</dbReference>
<dbReference type="AlphaFoldDB" id="A0A1T4SFV2"/>
<evidence type="ECO:0000256" key="4">
    <source>
        <dbReference type="ARBA" id="ARBA00022989"/>
    </source>
</evidence>
<dbReference type="InterPro" id="IPR000620">
    <property type="entry name" value="EamA_dom"/>
</dbReference>
<evidence type="ECO:0000259" key="8">
    <source>
        <dbReference type="Pfam" id="PF00892"/>
    </source>
</evidence>
<evidence type="ECO:0000256" key="5">
    <source>
        <dbReference type="ARBA" id="ARBA00023136"/>
    </source>
</evidence>
<dbReference type="InterPro" id="IPR050638">
    <property type="entry name" value="AA-Vitamin_Transporters"/>
</dbReference>
<keyword evidence="5 7" id="KW-0472">Membrane</keyword>
<dbReference type="STRING" id="225324.SAMN02745126_04626"/>
<feature type="compositionally biased region" description="Low complexity" evidence="6">
    <location>
        <begin position="1"/>
        <end position="16"/>
    </location>
</feature>
<evidence type="ECO:0000256" key="1">
    <source>
        <dbReference type="ARBA" id="ARBA00004141"/>
    </source>
</evidence>
<gene>
    <name evidence="9" type="ORF">SAMN02745126_04626</name>
</gene>
<reference evidence="10" key="1">
    <citation type="submission" date="2017-02" db="EMBL/GenBank/DDBJ databases">
        <authorList>
            <person name="Varghese N."/>
            <person name="Submissions S."/>
        </authorList>
    </citation>
    <scope>NUCLEOTIDE SEQUENCE [LARGE SCALE GENOMIC DNA]</scope>
    <source>
        <strain evidence="10">ATCC 27094</strain>
    </source>
</reference>
<evidence type="ECO:0000313" key="10">
    <source>
        <dbReference type="Proteomes" id="UP000190092"/>
    </source>
</evidence>
<feature type="transmembrane region" description="Helical" evidence="7">
    <location>
        <begin position="207"/>
        <end position="224"/>
    </location>
</feature>
<feature type="transmembrane region" description="Helical" evidence="7">
    <location>
        <begin position="148"/>
        <end position="166"/>
    </location>
</feature>
<feature type="domain" description="EamA" evidence="8">
    <location>
        <begin position="33"/>
        <end position="165"/>
    </location>
</feature>
<accession>A0A1T4SFV2</accession>
<feature type="transmembrane region" description="Helical" evidence="7">
    <location>
        <begin position="62"/>
        <end position="82"/>
    </location>
</feature>
<organism evidence="9 10">
    <name type="scientific">Enhydrobacter aerosaccus</name>
    <dbReference type="NCBI Taxonomy" id="225324"/>
    <lineage>
        <taxon>Bacteria</taxon>
        <taxon>Pseudomonadati</taxon>
        <taxon>Pseudomonadota</taxon>
        <taxon>Alphaproteobacteria</taxon>
        <taxon>Hyphomicrobiales</taxon>
        <taxon>Enhydrobacter</taxon>
    </lineage>
</organism>
<dbReference type="Proteomes" id="UP000190092">
    <property type="component" value="Unassembled WGS sequence"/>
</dbReference>
<dbReference type="OrthoDB" id="4529062at2"/>
<protein>
    <submittedName>
        <fullName evidence="9">Permease of the drug/metabolite transporter (DMT) superfamily</fullName>
    </submittedName>
</protein>
<evidence type="ECO:0000256" key="3">
    <source>
        <dbReference type="ARBA" id="ARBA00022692"/>
    </source>
</evidence>
<keyword evidence="3 7" id="KW-0812">Transmembrane</keyword>
<name>A0A1T4SFV2_9HYPH</name>
<evidence type="ECO:0000256" key="2">
    <source>
        <dbReference type="ARBA" id="ARBA00007362"/>
    </source>
</evidence>
<feature type="domain" description="EamA" evidence="8">
    <location>
        <begin position="181"/>
        <end position="315"/>
    </location>
</feature>
<dbReference type="GO" id="GO:0016020">
    <property type="term" value="C:membrane"/>
    <property type="evidence" value="ECO:0007669"/>
    <property type="project" value="UniProtKB-SubCell"/>
</dbReference>
<dbReference type="InterPro" id="IPR037185">
    <property type="entry name" value="EmrE-like"/>
</dbReference>
<feature type="transmembrane region" description="Helical" evidence="7">
    <location>
        <begin position="300"/>
        <end position="319"/>
    </location>
</feature>
<evidence type="ECO:0000256" key="7">
    <source>
        <dbReference type="SAM" id="Phobius"/>
    </source>
</evidence>
<evidence type="ECO:0000256" key="6">
    <source>
        <dbReference type="SAM" id="MobiDB-lite"/>
    </source>
</evidence>
<comment type="similarity">
    <text evidence="2">Belongs to the EamA transporter family.</text>
</comment>
<keyword evidence="4 7" id="KW-1133">Transmembrane helix</keyword>
<keyword evidence="10" id="KW-1185">Reference proteome</keyword>
<sequence length="327" mass="34878">MKLKSVPSPSSSSSRPSGKRSGEGAVKATRRWTGDAIMLATALLMGSSYPFAKDVLATMSPLLYSGSRYLIAGLFLFAVMLMRRQPLGLPQRDWLPILLLSVLGVAIFQACWGLAMARSAPSLGSIVMTTTTAFSAILARLAGRRLPALGWSGIVIAFAGVVLVVNNSLTRITLAAASLDGALLWMASAFAWALYVERCAPFNRRLGTLKVMAWTTLLGAGLLTPLSLVFDSLGEFGHLTDRQWLYWLYTAIFPVGVAFLGLTAGLERLGVSRVMLYMYLIPVAGVGLSAAFFGDPLTPARVLGGLVVLLGVVLTRVALDRAARVPV</sequence>
<comment type="subcellular location">
    <subcellularLocation>
        <location evidence="1">Membrane</location>
        <topology evidence="1">Multi-pass membrane protein</topology>
    </subcellularLocation>
</comment>
<feature type="region of interest" description="Disordered" evidence="6">
    <location>
        <begin position="1"/>
        <end position="27"/>
    </location>
</feature>
<evidence type="ECO:0000313" key="9">
    <source>
        <dbReference type="EMBL" id="SKA27194.1"/>
    </source>
</evidence>
<feature type="transmembrane region" description="Helical" evidence="7">
    <location>
        <begin position="276"/>
        <end position="294"/>
    </location>
</feature>
<feature type="transmembrane region" description="Helical" evidence="7">
    <location>
        <begin position="94"/>
        <end position="117"/>
    </location>
</feature>
<dbReference type="Gene3D" id="1.10.3730.20">
    <property type="match status" value="1"/>
</dbReference>
<feature type="transmembrane region" description="Helical" evidence="7">
    <location>
        <begin position="123"/>
        <end position="141"/>
    </location>
</feature>
<dbReference type="SUPFAM" id="SSF103481">
    <property type="entry name" value="Multidrug resistance efflux transporter EmrE"/>
    <property type="match status" value="2"/>
</dbReference>
<dbReference type="Pfam" id="PF00892">
    <property type="entry name" value="EamA"/>
    <property type="match status" value="2"/>
</dbReference>
<dbReference type="EMBL" id="FUWJ01000008">
    <property type="protein sequence ID" value="SKA27194.1"/>
    <property type="molecule type" value="Genomic_DNA"/>
</dbReference>
<feature type="transmembrane region" description="Helical" evidence="7">
    <location>
        <begin position="172"/>
        <end position="195"/>
    </location>
</feature>
<proteinExistence type="inferred from homology"/>
<dbReference type="PANTHER" id="PTHR32322">
    <property type="entry name" value="INNER MEMBRANE TRANSPORTER"/>
    <property type="match status" value="1"/>
</dbReference>
<feature type="transmembrane region" description="Helical" evidence="7">
    <location>
        <begin position="244"/>
        <end position="264"/>
    </location>
</feature>